<sequence length="149" mass="16030">MNQFWLAFFCVTAFVASAISVDVICNAGRGLQTYAPDPSYVTCYTAVRNQNPQEFKCPWNRCTQASGQNCIVNNHKWNDPTVSFTCDKDYVLNPGVGEQIGCDVNADYARKCPGGNGKDCIASGSDSGSHSATCVKINVHSHCGGCVAF</sequence>
<gene>
    <name evidence="2" type="ORF">MELLADRAFT_103893</name>
</gene>
<dbReference type="HOGENOM" id="CLU_1816228_0_0_1"/>
<dbReference type="EMBL" id="GL883096">
    <property type="protein sequence ID" value="EGG09798.1"/>
    <property type="molecule type" value="Genomic_DNA"/>
</dbReference>
<evidence type="ECO:0000313" key="2">
    <source>
        <dbReference type="EMBL" id="EGG09798.1"/>
    </source>
</evidence>
<dbReference type="GeneID" id="18922100"/>
<dbReference type="KEGG" id="mlr:MELLADRAFT_103893"/>
<keyword evidence="1" id="KW-0732">Signal</keyword>
<dbReference type="AlphaFoldDB" id="F4RCW9"/>
<dbReference type="InParanoid" id="F4RCW9"/>
<feature type="signal peptide" evidence="1">
    <location>
        <begin position="1"/>
        <end position="18"/>
    </location>
</feature>
<organism evidence="3">
    <name type="scientific">Melampsora larici-populina (strain 98AG31 / pathotype 3-4-7)</name>
    <name type="common">Poplar leaf rust fungus</name>
    <dbReference type="NCBI Taxonomy" id="747676"/>
    <lineage>
        <taxon>Eukaryota</taxon>
        <taxon>Fungi</taxon>
        <taxon>Dikarya</taxon>
        <taxon>Basidiomycota</taxon>
        <taxon>Pucciniomycotina</taxon>
        <taxon>Pucciniomycetes</taxon>
        <taxon>Pucciniales</taxon>
        <taxon>Melampsoraceae</taxon>
        <taxon>Melampsora</taxon>
    </lineage>
</organism>
<accession>F4RCW9</accession>
<reference evidence="3" key="1">
    <citation type="journal article" date="2011" name="Proc. Natl. Acad. Sci. U.S.A.">
        <title>Obligate biotrophy features unraveled by the genomic analysis of rust fungi.</title>
        <authorList>
            <person name="Duplessis S."/>
            <person name="Cuomo C.A."/>
            <person name="Lin Y.-C."/>
            <person name="Aerts A."/>
            <person name="Tisserant E."/>
            <person name="Veneault-Fourrey C."/>
            <person name="Joly D.L."/>
            <person name="Hacquard S."/>
            <person name="Amselem J."/>
            <person name="Cantarel B.L."/>
            <person name="Chiu R."/>
            <person name="Coutinho P.M."/>
            <person name="Feau N."/>
            <person name="Field M."/>
            <person name="Frey P."/>
            <person name="Gelhaye E."/>
            <person name="Goldberg J."/>
            <person name="Grabherr M.G."/>
            <person name="Kodira C.D."/>
            <person name="Kohler A."/>
            <person name="Kuees U."/>
            <person name="Lindquist E.A."/>
            <person name="Lucas S.M."/>
            <person name="Mago R."/>
            <person name="Mauceli E."/>
            <person name="Morin E."/>
            <person name="Murat C."/>
            <person name="Pangilinan J.L."/>
            <person name="Park R."/>
            <person name="Pearson M."/>
            <person name="Quesneville H."/>
            <person name="Rouhier N."/>
            <person name="Sakthikumar S."/>
            <person name="Salamov A.A."/>
            <person name="Schmutz J."/>
            <person name="Selles B."/>
            <person name="Shapiro H."/>
            <person name="Tanguay P."/>
            <person name="Tuskan G.A."/>
            <person name="Henrissat B."/>
            <person name="Van de Peer Y."/>
            <person name="Rouze P."/>
            <person name="Ellis J.G."/>
            <person name="Dodds P.N."/>
            <person name="Schein J.E."/>
            <person name="Zhong S."/>
            <person name="Hamelin R.C."/>
            <person name="Grigoriev I.V."/>
            <person name="Szabo L.J."/>
            <person name="Martin F."/>
        </authorList>
    </citation>
    <scope>NUCLEOTIDE SEQUENCE [LARGE SCALE GENOMIC DNA]</scope>
    <source>
        <strain evidence="3">98AG31 / pathotype 3-4-7</strain>
    </source>
</reference>
<evidence type="ECO:0000256" key="1">
    <source>
        <dbReference type="SAM" id="SignalP"/>
    </source>
</evidence>
<dbReference type="Proteomes" id="UP000001072">
    <property type="component" value="Unassembled WGS sequence"/>
</dbReference>
<feature type="chain" id="PRO_5003314994" evidence="1">
    <location>
        <begin position="19"/>
        <end position="149"/>
    </location>
</feature>
<keyword evidence="3" id="KW-1185">Reference proteome</keyword>
<name>F4RCW9_MELLP</name>
<evidence type="ECO:0000313" key="3">
    <source>
        <dbReference type="Proteomes" id="UP000001072"/>
    </source>
</evidence>
<protein>
    <submittedName>
        <fullName evidence="2">Secreted protein</fullName>
    </submittedName>
</protein>
<dbReference type="RefSeq" id="XP_007406852.1">
    <property type="nucleotide sequence ID" value="XM_007406790.1"/>
</dbReference>
<proteinExistence type="predicted"/>
<dbReference type="VEuPathDB" id="FungiDB:MELLADRAFT_103893"/>